<reference evidence="6 7" key="1">
    <citation type="submission" date="2018-07" db="EMBL/GenBank/DDBJ databases">
        <title>Genome sequence of Roseomonas fauriae ATCC 49958.</title>
        <authorList>
            <person name="Sant'Anna F.H."/>
            <person name="Baldani J.I."/>
            <person name="Zilli J.E."/>
            <person name="Reis V.M."/>
            <person name="Hartmann A."/>
            <person name="Cruz L."/>
            <person name="de Souza E.M."/>
            <person name="de Oliveira Pedrosa F."/>
            <person name="Passaglia L.M.P."/>
        </authorList>
    </citation>
    <scope>NUCLEOTIDE SEQUENCE [LARGE SCALE GENOMIC DNA]</scope>
    <source>
        <strain evidence="6 7">ATCC 49958</strain>
    </source>
</reference>
<gene>
    <name evidence="6" type="ORF">DS837_09130</name>
</gene>
<dbReference type="Gene3D" id="3.30.930.30">
    <property type="match status" value="1"/>
</dbReference>
<dbReference type="Pfam" id="PF18821">
    <property type="entry name" value="LPD7"/>
    <property type="match status" value="1"/>
</dbReference>
<evidence type="ECO:0008006" key="8">
    <source>
        <dbReference type="Google" id="ProtNLM"/>
    </source>
</evidence>
<accession>A0A6L3B2E3</accession>
<dbReference type="InterPro" id="IPR040677">
    <property type="entry name" value="LPD7"/>
</dbReference>
<organism evidence="6 7">
    <name type="scientific">Azospirillum brasilense</name>
    <dbReference type="NCBI Taxonomy" id="192"/>
    <lineage>
        <taxon>Bacteria</taxon>
        <taxon>Pseudomonadati</taxon>
        <taxon>Pseudomonadota</taxon>
        <taxon>Alphaproteobacteria</taxon>
        <taxon>Rhodospirillales</taxon>
        <taxon>Azospirillaceae</taxon>
        <taxon>Azospirillum</taxon>
    </lineage>
</organism>
<evidence type="ECO:0000259" key="4">
    <source>
        <dbReference type="Pfam" id="PF03389"/>
    </source>
</evidence>
<dbReference type="EMBL" id="QOKV01000004">
    <property type="protein sequence ID" value="KAA0686612.1"/>
    <property type="molecule type" value="Genomic_DNA"/>
</dbReference>
<sequence>MTAALFHCQFGAVQPSRGDRLLKVVAYNAAARVQTPDGDAYDFRRKAAEHVGGCLMLPVGAPAWAADPARLWSQAEAVETRVDGQPARLVEFAIPREVTPEQRLDFARAVVAPWVDDEGVAAQVDLHCPLAADGGEQPHAHVILTRRALGPAGFAARKTDNLPWTANKGRDMRGAVAARMNAWLADHGYDSRVDHRSSADRGDLVPPEPDVGRAAVEAWRNRPDEAVAFSDVLAERPRRRALRKAVAEREAAEAEIQNIQKEKLRHDSAADPGRHAGGDPRRDSSGPRRHEQNPGSADPARGRAGRGPDRADPRRAGRGPGIAGEPARQNRRRRIPPRVELTGGGRRPGDDRLAEARRRLGEADGRAARHRRAGARRAAEQAAFRAPRHPADDRLAATRRRLADTLPPSMAPGDAAERRRRRERHLAGLLRQHYDSGWLPESVAANLARIELDRGAGTATLHLRGGGRLIDCGDRLVLHGRPREAAVAELVAAVDRHGWTSVTLTGDSAFRVAVAAALADRRPPVAVVGLDEADRQAVGAEFARRAEERRRVALDALRAAERDHLARLVGRQPTAHDTATLEAVRDAQAAASRGDAAAVRAAAEGDIKGAVRAGAAWRRREEALAIQPAPAATSEPATDGPQSPTPAYRPSWAQGPQAARLTR</sequence>
<feature type="compositionally biased region" description="Basic and acidic residues" evidence="3">
    <location>
        <begin position="306"/>
        <end position="315"/>
    </location>
</feature>
<dbReference type="InterPro" id="IPR005053">
    <property type="entry name" value="MobA_MobL"/>
</dbReference>
<dbReference type="AlphaFoldDB" id="A0A6L3B2E3"/>
<feature type="domain" description="MobA/MobL protein" evidence="4">
    <location>
        <begin position="25"/>
        <end position="216"/>
    </location>
</feature>
<evidence type="ECO:0000256" key="2">
    <source>
        <dbReference type="ARBA" id="ARBA00022971"/>
    </source>
</evidence>
<dbReference type="Pfam" id="PF03389">
    <property type="entry name" value="MobA_MobL"/>
    <property type="match status" value="1"/>
</dbReference>
<evidence type="ECO:0000256" key="1">
    <source>
        <dbReference type="ARBA" id="ARBA00010873"/>
    </source>
</evidence>
<dbReference type="Proteomes" id="UP000476837">
    <property type="component" value="Unassembled WGS sequence"/>
</dbReference>
<proteinExistence type="inferred from homology"/>
<feature type="region of interest" description="Disordered" evidence="3">
    <location>
        <begin position="622"/>
        <end position="663"/>
    </location>
</feature>
<evidence type="ECO:0000313" key="7">
    <source>
        <dbReference type="Proteomes" id="UP000476837"/>
    </source>
</evidence>
<protein>
    <recommendedName>
        <fullName evidence="8">MobA/MobL protein domain-containing protein</fullName>
    </recommendedName>
</protein>
<feature type="compositionally biased region" description="Basic and acidic residues" evidence="3">
    <location>
        <begin position="347"/>
        <end position="367"/>
    </location>
</feature>
<keyword evidence="2" id="KW-0184">Conjugation</keyword>
<evidence type="ECO:0000259" key="5">
    <source>
        <dbReference type="Pfam" id="PF18821"/>
    </source>
</evidence>
<name>A0A6L3B2E3_AZOBR</name>
<evidence type="ECO:0000313" key="6">
    <source>
        <dbReference type="EMBL" id="KAA0686612.1"/>
    </source>
</evidence>
<evidence type="ECO:0000256" key="3">
    <source>
        <dbReference type="SAM" id="MobiDB-lite"/>
    </source>
</evidence>
<feature type="compositionally biased region" description="Basic and acidic residues" evidence="3">
    <location>
        <begin position="260"/>
        <end position="292"/>
    </location>
</feature>
<feature type="region of interest" description="Disordered" evidence="3">
    <location>
        <begin position="257"/>
        <end position="394"/>
    </location>
</feature>
<feature type="domain" description="Large polyvalent protein-associated" evidence="5">
    <location>
        <begin position="461"/>
        <end position="526"/>
    </location>
</feature>
<comment type="similarity">
    <text evidence="1">Belongs to the MobA/MobL family.</text>
</comment>
<comment type="caution">
    <text evidence="6">The sequence shown here is derived from an EMBL/GenBank/DDBJ whole genome shotgun (WGS) entry which is preliminary data.</text>
</comment>